<evidence type="ECO:0000313" key="2">
    <source>
        <dbReference type="EMBL" id="OJZ82820.1"/>
    </source>
</evidence>
<feature type="transmembrane region" description="Helical" evidence="1">
    <location>
        <begin position="46"/>
        <end position="64"/>
    </location>
</feature>
<sequence length="79" mass="9737">MVEKYQSVVRISSGTTRMMELIHRLFFYFLFLFLFFFFFSRERKRWRFTGGIVGLLFPSFFFSLQSDENREALKDRRIV</sequence>
<evidence type="ECO:0000313" key="3">
    <source>
        <dbReference type="Proteomes" id="UP000184063"/>
    </source>
</evidence>
<dbReference type="AlphaFoldDB" id="A0A1M3T7V7"/>
<accession>A0A1M3T7V7</accession>
<dbReference type="VEuPathDB" id="FungiDB:ASPFODRAFT_335521"/>
<feature type="transmembrane region" description="Helical" evidence="1">
    <location>
        <begin position="21"/>
        <end position="40"/>
    </location>
</feature>
<dbReference type="EMBL" id="KV878247">
    <property type="protein sequence ID" value="OJZ82820.1"/>
    <property type="molecule type" value="Genomic_DNA"/>
</dbReference>
<protein>
    <submittedName>
        <fullName evidence="2">Uncharacterized protein</fullName>
    </submittedName>
</protein>
<evidence type="ECO:0000256" key="1">
    <source>
        <dbReference type="SAM" id="Phobius"/>
    </source>
</evidence>
<organism evidence="2 3">
    <name type="scientific">Aspergillus luchuensis (strain CBS 106.47)</name>
    <dbReference type="NCBI Taxonomy" id="1137211"/>
    <lineage>
        <taxon>Eukaryota</taxon>
        <taxon>Fungi</taxon>
        <taxon>Dikarya</taxon>
        <taxon>Ascomycota</taxon>
        <taxon>Pezizomycotina</taxon>
        <taxon>Eurotiomycetes</taxon>
        <taxon>Eurotiomycetidae</taxon>
        <taxon>Eurotiales</taxon>
        <taxon>Aspergillaceae</taxon>
        <taxon>Aspergillus</taxon>
        <taxon>Aspergillus subgen. Circumdati</taxon>
    </lineage>
</organism>
<keyword evidence="1" id="KW-0472">Membrane</keyword>
<reference evidence="3" key="1">
    <citation type="journal article" date="2017" name="Genome Biol.">
        <title>Comparative genomics reveals high biological diversity and specific adaptations in the industrially and medically important fungal genus Aspergillus.</title>
        <authorList>
            <person name="de Vries R.P."/>
            <person name="Riley R."/>
            <person name="Wiebenga A."/>
            <person name="Aguilar-Osorio G."/>
            <person name="Amillis S."/>
            <person name="Uchima C.A."/>
            <person name="Anderluh G."/>
            <person name="Asadollahi M."/>
            <person name="Askin M."/>
            <person name="Barry K."/>
            <person name="Battaglia E."/>
            <person name="Bayram O."/>
            <person name="Benocci T."/>
            <person name="Braus-Stromeyer S.A."/>
            <person name="Caldana C."/>
            <person name="Canovas D."/>
            <person name="Cerqueira G.C."/>
            <person name="Chen F."/>
            <person name="Chen W."/>
            <person name="Choi C."/>
            <person name="Clum A."/>
            <person name="Dos Santos R.A."/>
            <person name="Damasio A.R."/>
            <person name="Diallinas G."/>
            <person name="Emri T."/>
            <person name="Fekete E."/>
            <person name="Flipphi M."/>
            <person name="Freyberg S."/>
            <person name="Gallo A."/>
            <person name="Gournas C."/>
            <person name="Habgood R."/>
            <person name="Hainaut M."/>
            <person name="Harispe M.L."/>
            <person name="Henrissat B."/>
            <person name="Hilden K.S."/>
            <person name="Hope R."/>
            <person name="Hossain A."/>
            <person name="Karabika E."/>
            <person name="Karaffa L."/>
            <person name="Karanyi Z."/>
            <person name="Krasevec N."/>
            <person name="Kuo A."/>
            <person name="Kusch H."/>
            <person name="LaButti K."/>
            <person name="Lagendijk E.L."/>
            <person name="Lapidus A."/>
            <person name="Levasseur A."/>
            <person name="Lindquist E."/>
            <person name="Lipzen A."/>
            <person name="Logrieco A.F."/>
            <person name="MacCabe A."/>
            <person name="Maekelae M.R."/>
            <person name="Malavazi I."/>
            <person name="Melin P."/>
            <person name="Meyer V."/>
            <person name="Mielnichuk N."/>
            <person name="Miskei M."/>
            <person name="Molnar A.P."/>
            <person name="Mule G."/>
            <person name="Ngan C.Y."/>
            <person name="Orejas M."/>
            <person name="Orosz E."/>
            <person name="Ouedraogo J.P."/>
            <person name="Overkamp K.M."/>
            <person name="Park H.-S."/>
            <person name="Perrone G."/>
            <person name="Piumi F."/>
            <person name="Punt P.J."/>
            <person name="Ram A.F."/>
            <person name="Ramon A."/>
            <person name="Rauscher S."/>
            <person name="Record E."/>
            <person name="Riano-Pachon D.M."/>
            <person name="Robert V."/>
            <person name="Roehrig J."/>
            <person name="Ruller R."/>
            <person name="Salamov A."/>
            <person name="Salih N.S."/>
            <person name="Samson R.A."/>
            <person name="Sandor E."/>
            <person name="Sanguinetti M."/>
            <person name="Schuetze T."/>
            <person name="Sepcic K."/>
            <person name="Shelest E."/>
            <person name="Sherlock G."/>
            <person name="Sophianopoulou V."/>
            <person name="Squina F.M."/>
            <person name="Sun H."/>
            <person name="Susca A."/>
            <person name="Todd R.B."/>
            <person name="Tsang A."/>
            <person name="Unkles S.E."/>
            <person name="van de Wiele N."/>
            <person name="van Rossen-Uffink D."/>
            <person name="Oliveira J.V."/>
            <person name="Vesth T.C."/>
            <person name="Visser J."/>
            <person name="Yu J.-H."/>
            <person name="Zhou M."/>
            <person name="Andersen M.R."/>
            <person name="Archer D.B."/>
            <person name="Baker S.E."/>
            <person name="Benoit I."/>
            <person name="Brakhage A.A."/>
            <person name="Braus G.H."/>
            <person name="Fischer R."/>
            <person name="Frisvad J.C."/>
            <person name="Goldman G.H."/>
            <person name="Houbraken J."/>
            <person name="Oakley B."/>
            <person name="Pocsi I."/>
            <person name="Scazzocchio C."/>
            <person name="Seiboth B."/>
            <person name="vanKuyk P.A."/>
            <person name="Wortman J."/>
            <person name="Dyer P.S."/>
            <person name="Grigoriev I.V."/>
        </authorList>
    </citation>
    <scope>NUCLEOTIDE SEQUENCE [LARGE SCALE GENOMIC DNA]</scope>
    <source>
        <strain evidence="3">CBS 106.47</strain>
    </source>
</reference>
<keyword evidence="1" id="KW-0812">Transmembrane</keyword>
<proteinExistence type="predicted"/>
<name>A0A1M3T7V7_ASPLC</name>
<keyword evidence="1" id="KW-1133">Transmembrane helix</keyword>
<dbReference type="Proteomes" id="UP000184063">
    <property type="component" value="Unassembled WGS sequence"/>
</dbReference>
<gene>
    <name evidence="2" type="ORF">ASPFODRAFT_335521</name>
</gene>